<dbReference type="AlphaFoldDB" id="A0A238IZ20"/>
<dbReference type="InterPro" id="IPR023198">
    <property type="entry name" value="PGP-like_dom2"/>
</dbReference>
<dbReference type="EC" id="3.1.3.-" evidence="1"/>
<dbReference type="OrthoDB" id="9782449at2"/>
<dbReference type="GO" id="GO:0050308">
    <property type="term" value="F:sugar-phosphatase activity"/>
    <property type="evidence" value="ECO:0007669"/>
    <property type="project" value="TreeGrafter"/>
</dbReference>
<dbReference type="PANTHER" id="PTHR43481:SF4">
    <property type="entry name" value="GLYCEROL-1-PHOSPHATE PHOSPHOHYDROLASE 1-RELATED"/>
    <property type="match status" value="1"/>
</dbReference>
<dbReference type="PANTHER" id="PTHR43481">
    <property type="entry name" value="FRUCTOSE-1-PHOSPHATE PHOSPHATASE"/>
    <property type="match status" value="1"/>
</dbReference>
<dbReference type="EMBL" id="FXXQ01000005">
    <property type="protein sequence ID" value="SMX23739.1"/>
    <property type="molecule type" value="Genomic_DNA"/>
</dbReference>
<dbReference type="InterPro" id="IPR036412">
    <property type="entry name" value="HAD-like_sf"/>
</dbReference>
<dbReference type="NCBIfam" id="TIGR01549">
    <property type="entry name" value="HAD-SF-IA-v1"/>
    <property type="match status" value="1"/>
</dbReference>
<dbReference type="SFLD" id="SFLDG01129">
    <property type="entry name" value="C1.5:_HAD__Beta-PGM__Phosphata"/>
    <property type="match status" value="1"/>
</dbReference>
<accession>A0A238IZ20</accession>
<keyword evidence="2" id="KW-1185">Reference proteome</keyword>
<dbReference type="InterPro" id="IPR051806">
    <property type="entry name" value="HAD-like_SPP"/>
</dbReference>
<protein>
    <submittedName>
        <fullName evidence="1">Fructose-1-phosphate phosphatase YqaB</fullName>
        <ecNumber evidence="1">3.1.3.-</ecNumber>
    </submittedName>
</protein>
<dbReference type="Gene3D" id="1.10.150.240">
    <property type="entry name" value="Putative phosphatase, domain 2"/>
    <property type="match status" value="1"/>
</dbReference>
<dbReference type="RefSeq" id="WP_093973715.1">
    <property type="nucleotide sequence ID" value="NZ_FXXQ01000005.1"/>
</dbReference>
<gene>
    <name evidence="1" type="primary">yqaB</name>
    <name evidence="1" type="ORF">BOA8489_01850</name>
</gene>
<reference evidence="1 2" key="1">
    <citation type="submission" date="2017-05" db="EMBL/GenBank/DDBJ databases">
        <authorList>
            <person name="Song R."/>
            <person name="Chenine A.L."/>
            <person name="Ruprecht R.M."/>
        </authorList>
    </citation>
    <scope>NUCLEOTIDE SEQUENCE [LARGE SCALE GENOMIC DNA]</scope>
    <source>
        <strain evidence="1 2">CECT 8489</strain>
    </source>
</reference>
<evidence type="ECO:0000313" key="2">
    <source>
        <dbReference type="Proteomes" id="UP000201838"/>
    </source>
</evidence>
<dbReference type="InterPro" id="IPR006439">
    <property type="entry name" value="HAD-SF_hydro_IA"/>
</dbReference>
<dbReference type="CDD" id="cd07505">
    <property type="entry name" value="HAD_BPGM-like"/>
    <property type="match status" value="1"/>
</dbReference>
<proteinExistence type="predicted"/>
<dbReference type="Pfam" id="PF00702">
    <property type="entry name" value="Hydrolase"/>
    <property type="match status" value="1"/>
</dbReference>
<dbReference type="InterPro" id="IPR023214">
    <property type="entry name" value="HAD_sf"/>
</dbReference>
<dbReference type="Proteomes" id="UP000201838">
    <property type="component" value="Unassembled WGS sequence"/>
</dbReference>
<dbReference type="SUPFAM" id="SSF56784">
    <property type="entry name" value="HAD-like"/>
    <property type="match status" value="1"/>
</dbReference>
<dbReference type="Gene3D" id="3.40.50.1000">
    <property type="entry name" value="HAD superfamily/HAD-like"/>
    <property type="match status" value="1"/>
</dbReference>
<name>A0A238IZ20_9RHOB</name>
<sequence length="212" mass="22994">MITALLHTDGDEVLEITSDTWRNVISQRGYRAFIFDCDGTLVESSEVHFQSFSQAISEQGQALDRDWYLERTGLDRVSLFKEFSAVMQPLDIELACKRSIEAFVAISDKVVAIQDTKSLVEALSKVGPMAVGTNAERPVAEASLQATGLREYFDHIVAISDGLPPKPAPDIFLRAANLLLSDHGVLVIEDSVQGVAAAKAGGFDVIQLLSVG</sequence>
<organism evidence="1 2">
    <name type="scientific">Boseongicola aestuarii</name>
    <dbReference type="NCBI Taxonomy" id="1470561"/>
    <lineage>
        <taxon>Bacteria</taxon>
        <taxon>Pseudomonadati</taxon>
        <taxon>Pseudomonadota</taxon>
        <taxon>Alphaproteobacteria</taxon>
        <taxon>Rhodobacterales</taxon>
        <taxon>Paracoccaceae</taxon>
        <taxon>Boseongicola</taxon>
    </lineage>
</organism>
<evidence type="ECO:0000313" key="1">
    <source>
        <dbReference type="EMBL" id="SMX23739.1"/>
    </source>
</evidence>
<dbReference type="NCBIfam" id="TIGR01509">
    <property type="entry name" value="HAD-SF-IA-v3"/>
    <property type="match status" value="1"/>
</dbReference>
<keyword evidence="1" id="KW-0378">Hydrolase</keyword>
<dbReference type="SFLD" id="SFLDS00003">
    <property type="entry name" value="Haloacid_Dehalogenase"/>
    <property type="match status" value="1"/>
</dbReference>